<evidence type="ECO:0000313" key="13">
    <source>
        <dbReference type="Proteomes" id="UP001597100"/>
    </source>
</evidence>
<comment type="caution">
    <text evidence="12">The sequence shown here is derived from an EMBL/GenBank/DDBJ whole genome shotgun (WGS) entry which is preliminary data.</text>
</comment>
<dbReference type="Pfam" id="PF01773">
    <property type="entry name" value="Nucleos_tra2_N"/>
    <property type="match status" value="1"/>
</dbReference>
<dbReference type="RefSeq" id="WP_380737922.1">
    <property type="nucleotide sequence ID" value="NZ_JBHTJP010000032.1"/>
</dbReference>
<feature type="transmembrane region" description="Helical" evidence="7">
    <location>
        <begin position="144"/>
        <end position="162"/>
    </location>
</feature>
<dbReference type="EMBL" id="JBHTJP010000032">
    <property type="protein sequence ID" value="MFD0976521.1"/>
    <property type="molecule type" value="Genomic_DNA"/>
</dbReference>
<accession>A0ABW3IET0</accession>
<feature type="transmembrane region" description="Helical" evidence="7">
    <location>
        <begin position="200"/>
        <end position="220"/>
    </location>
</feature>
<dbReference type="PANTHER" id="PTHR10590">
    <property type="entry name" value="SODIUM/NUCLEOSIDE COTRANSPORTER"/>
    <property type="match status" value="1"/>
</dbReference>
<evidence type="ECO:0000313" key="12">
    <source>
        <dbReference type="EMBL" id="MFD0976521.1"/>
    </source>
</evidence>
<reference evidence="13" key="1">
    <citation type="journal article" date="2019" name="Int. J. Syst. Evol. Microbiol.">
        <title>The Global Catalogue of Microorganisms (GCM) 10K type strain sequencing project: providing services to taxonomists for standard genome sequencing and annotation.</title>
        <authorList>
            <consortium name="The Broad Institute Genomics Platform"/>
            <consortium name="The Broad Institute Genome Sequencing Center for Infectious Disease"/>
            <person name="Wu L."/>
            <person name="Ma J."/>
        </authorList>
    </citation>
    <scope>NUCLEOTIDE SEQUENCE [LARGE SCALE GENOMIC DNA]</scope>
    <source>
        <strain evidence="13">CCUG 60898</strain>
    </source>
</reference>
<feature type="transmembrane region" description="Helical" evidence="7">
    <location>
        <begin position="232"/>
        <end position="261"/>
    </location>
</feature>
<evidence type="ECO:0000256" key="5">
    <source>
        <dbReference type="ARBA" id="ARBA00022989"/>
    </source>
</evidence>
<dbReference type="PANTHER" id="PTHR10590:SF4">
    <property type="entry name" value="SOLUTE CARRIER FAMILY 28 MEMBER 3"/>
    <property type="match status" value="1"/>
</dbReference>
<dbReference type="InterPro" id="IPR002668">
    <property type="entry name" value="CNT_N_dom"/>
</dbReference>
<feature type="domain" description="Nucleoside transporter/FeoB GTPase Gate" evidence="11">
    <location>
        <begin position="234"/>
        <end position="333"/>
    </location>
</feature>
<feature type="transmembrane region" description="Helical" evidence="7">
    <location>
        <begin position="442"/>
        <end position="462"/>
    </location>
</feature>
<feature type="domain" description="Concentrative nucleoside transporter C-terminal" evidence="10">
    <location>
        <begin position="346"/>
        <end position="566"/>
    </location>
</feature>
<keyword evidence="4 7" id="KW-0812">Transmembrane</keyword>
<feature type="domain" description="Concentrative nucleoside transporter N-terminal" evidence="9">
    <location>
        <begin position="150"/>
        <end position="223"/>
    </location>
</feature>
<evidence type="ECO:0000256" key="1">
    <source>
        <dbReference type="ARBA" id="ARBA00004651"/>
    </source>
</evidence>
<protein>
    <submittedName>
        <fullName evidence="12">NupC/NupG family nucleoside CNT transporter</fullName>
    </submittedName>
</protein>
<evidence type="ECO:0000256" key="2">
    <source>
        <dbReference type="ARBA" id="ARBA00009033"/>
    </source>
</evidence>
<organism evidence="12 13">
    <name type="scientific">Salinimicrobium gaetbulicola</name>
    <dbReference type="NCBI Taxonomy" id="999702"/>
    <lineage>
        <taxon>Bacteria</taxon>
        <taxon>Pseudomonadati</taxon>
        <taxon>Bacteroidota</taxon>
        <taxon>Flavobacteriia</taxon>
        <taxon>Flavobacteriales</taxon>
        <taxon>Flavobacteriaceae</taxon>
        <taxon>Salinimicrobium</taxon>
    </lineage>
</organism>
<feature type="transmembrane region" description="Helical" evidence="7">
    <location>
        <begin position="343"/>
        <end position="366"/>
    </location>
</feature>
<sequence>MNKFWCCLFLFFFGISSVFAQNISKTWNFEAVEDSSQNSLFEVDPGTDYLKLDNGSFEFSLKGENINEASGNYVYQNDVLVLFYDQPFDSIQNLKVSQLTDSTLTLTGKNKFYSLAERPETIKEVLPIGTKDQMIPNAGFSFESLWRGALGMVSLIFIAFLFSSNRRAINWKTIGAGLSAQLLLAIGVLKITVVQNVFEFVGSIFVLILDFTAAGSEFLLGGMMDVESFGFIFLFQVLPTIIFFSALTSVLFYLGVIQVIVKGMAWVLTKLMGISGPESLSVAGNIFLGQTEAPLMIKAYLERMTRSEILLVMIGGMATVAGGVLAAYIGFLGGDDPALRLQFAKHLLAASVMAAPGAIVVSKILFPQQEKIDKNVEVSSEKIGSNILDAIANGTTEGLKLAANVAAMLLVFIAFIAMINYFLGWVGDWTTLNSMLAENTPYARLSLESILGMVFAPLMWLIGVATEDMMLMGQLLGIKLAASEFVGYIQLAELKNPLNALSLTYEKSVIMATYMLCGFANFASIGIQIGGIGSLAPGQRINLSKFGMKALIGGTLASLLSATIAGMIIG</sequence>
<keyword evidence="3" id="KW-1003">Cell membrane</keyword>
<keyword evidence="8" id="KW-0732">Signal</keyword>
<feature type="transmembrane region" description="Helical" evidence="7">
    <location>
        <begin position="401"/>
        <end position="422"/>
    </location>
</feature>
<comment type="similarity">
    <text evidence="2">Belongs to the concentrative nucleoside transporter (CNT) (TC 2.A.41) family.</text>
</comment>
<evidence type="ECO:0000256" key="6">
    <source>
        <dbReference type="ARBA" id="ARBA00023136"/>
    </source>
</evidence>
<keyword evidence="13" id="KW-1185">Reference proteome</keyword>
<evidence type="ECO:0000256" key="3">
    <source>
        <dbReference type="ARBA" id="ARBA00022475"/>
    </source>
</evidence>
<dbReference type="Proteomes" id="UP001597100">
    <property type="component" value="Unassembled WGS sequence"/>
</dbReference>
<feature type="transmembrane region" description="Helical" evidence="7">
    <location>
        <begin position="309"/>
        <end position="331"/>
    </location>
</feature>
<dbReference type="InterPro" id="IPR011657">
    <property type="entry name" value="CNT_C_dom"/>
</dbReference>
<name>A0ABW3IET0_9FLAO</name>
<feature type="chain" id="PRO_5046007811" evidence="8">
    <location>
        <begin position="21"/>
        <end position="570"/>
    </location>
</feature>
<comment type="subcellular location">
    <subcellularLocation>
        <location evidence="1">Cell membrane</location>
        <topology evidence="1">Multi-pass membrane protein</topology>
    </subcellularLocation>
</comment>
<proteinExistence type="inferred from homology"/>
<gene>
    <name evidence="12" type="ORF">ACFQ1G_06940</name>
</gene>
<feature type="transmembrane region" description="Helical" evidence="7">
    <location>
        <begin position="550"/>
        <end position="569"/>
    </location>
</feature>
<evidence type="ECO:0000259" key="11">
    <source>
        <dbReference type="Pfam" id="PF07670"/>
    </source>
</evidence>
<evidence type="ECO:0000256" key="7">
    <source>
        <dbReference type="SAM" id="Phobius"/>
    </source>
</evidence>
<feature type="signal peptide" evidence="8">
    <location>
        <begin position="1"/>
        <end position="20"/>
    </location>
</feature>
<evidence type="ECO:0000259" key="9">
    <source>
        <dbReference type="Pfam" id="PF01773"/>
    </source>
</evidence>
<dbReference type="Pfam" id="PF07662">
    <property type="entry name" value="Nucleos_tra2_C"/>
    <property type="match status" value="1"/>
</dbReference>
<feature type="transmembrane region" description="Helical" evidence="7">
    <location>
        <begin position="509"/>
        <end position="529"/>
    </location>
</feature>
<evidence type="ECO:0000259" key="10">
    <source>
        <dbReference type="Pfam" id="PF07662"/>
    </source>
</evidence>
<dbReference type="InterPro" id="IPR008276">
    <property type="entry name" value="C_nuclsd_transpt"/>
</dbReference>
<evidence type="ECO:0000256" key="4">
    <source>
        <dbReference type="ARBA" id="ARBA00022692"/>
    </source>
</evidence>
<dbReference type="InterPro" id="IPR011642">
    <property type="entry name" value="Gate_dom"/>
</dbReference>
<evidence type="ECO:0000256" key="8">
    <source>
        <dbReference type="SAM" id="SignalP"/>
    </source>
</evidence>
<keyword evidence="6 7" id="KW-0472">Membrane</keyword>
<dbReference type="Pfam" id="PF07670">
    <property type="entry name" value="Gate"/>
    <property type="match status" value="1"/>
</dbReference>
<keyword evidence="5 7" id="KW-1133">Transmembrane helix</keyword>